<keyword evidence="3 6" id="KW-0547">Nucleotide-binding</keyword>
<comment type="subcellular location">
    <subcellularLocation>
        <location evidence="6">Cytoplasm</location>
    </subcellularLocation>
</comment>
<dbReference type="PIRSF" id="PIRSF000722">
    <property type="entry name" value="Acetate_prop_kin"/>
    <property type="match status" value="1"/>
</dbReference>
<dbReference type="PROSITE" id="PS01076">
    <property type="entry name" value="ACETATE_KINASE_2"/>
    <property type="match status" value="1"/>
</dbReference>
<evidence type="ECO:0000256" key="5">
    <source>
        <dbReference type="ARBA" id="ARBA00022840"/>
    </source>
</evidence>
<keyword evidence="6" id="KW-0460">Magnesium</keyword>
<dbReference type="PROSITE" id="PS01075">
    <property type="entry name" value="ACETATE_KINASE_1"/>
    <property type="match status" value="1"/>
</dbReference>
<dbReference type="STRING" id="454171.CP488_02254"/>
<dbReference type="PANTHER" id="PTHR21060:SF15">
    <property type="entry name" value="ACETATE KINASE-RELATED"/>
    <property type="match status" value="1"/>
</dbReference>
<dbReference type="Gene3D" id="3.30.420.40">
    <property type="match status" value="2"/>
</dbReference>
<keyword evidence="6" id="KW-0963">Cytoplasm</keyword>
<dbReference type="OrthoDB" id="9802453at2"/>
<dbReference type="InterPro" id="IPR004372">
    <property type="entry name" value="Ac/propionate_kinase"/>
</dbReference>
<dbReference type="Proteomes" id="UP000014227">
    <property type="component" value="Chromosome I"/>
</dbReference>
<comment type="caution">
    <text evidence="6">Lacks conserved residue(s) required for the propagation of feature annotation.</text>
</comment>
<comment type="similarity">
    <text evidence="1 6 7">Belongs to the acetokinase family.</text>
</comment>
<dbReference type="PRINTS" id="PR00471">
    <property type="entry name" value="ACETATEKNASE"/>
</dbReference>
<feature type="binding site" evidence="6">
    <location>
        <begin position="213"/>
        <end position="217"/>
    </location>
    <ligand>
        <name>ATP</name>
        <dbReference type="ChEBI" id="CHEBI:30616"/>
    </ligand>
</feature>
<keyword evidence="5 6" id="KW-0067">ATP-binding</keyword>
<dbReference type="GO" id="GO:0008776">
    <property type="term" value="F:acetate kinase activity"/>
    <property type="evidence" value="ECO:0007669"/>
    <property type="project" value="UniProtKB-UniRule"/>
</dbReference>
<sequence length="408" mass="45269">MKVLVLNEGSSSHKAALYALQTLPKDPLAPIWEGRVVWQHPERMQGKARLEAKTESKTIHREIEAASPALAIRQMLHTIDELSVLPTHEKLDAVGHRVVHGGEKYFEPTLITHTVKRDIQLAAELAPLHNTIALEGIQAVEEHFGEIPQIAVFDTSFHRTLPEEAALYAGPYAWKELGFHRYGFHGISHRYVTSRAASILRRDLSPLRVISCHLGNGCSLAAVQNGRSVATTMGFTPLEGLMMGTRSGSIDPGLLLYLLKRGHYTVEELEQVLERQSGLLGISGISSSMQEIEAAMQKGERRAELAFRMFVQRLCWHIGAMSACLEGLDVLIFTGGIGEKSHRVREATCQRLAFLGITLDKNKNMSTTEDEDIAAPSSPIRVLVIHTNEEWAIAQACWQLLNRENAVD</sequence>
<evidence type="ECO:0000313" key="8">
    <source>
        <dbReference type="EMBL" id="CCW35649.1"/>
    </source>
</evidence>
<comment type="catalytic activity">
    <reaction evidence="6">
        <text>acetate + ATP = acetyl phosphate + ADP</text>
        <dbReference type="Rhea" id="RHEA:11352"/>
        <dbReference type="ChEBI" id="CHEBI:22191"/>
        <dbReference type="ChEBI" id="CHEBI:30089"/>
        <dbReference type="ChEBI" id="CHEBI:30616"/>
        <dbReference type="ChEBI" id="CHEBI:456216"/>
        <dbReference type="EC" id="2.7.2.1"/>
    </reaction>
</comment>
<dbReference type="CDD" id="cd24010">
    <property type="entry name" value="ASKHA_NBD_AcK_PK"/>
    <property type="match status" value="1"/>
</dbReference>
<feature type="binding site" evidence="6">
    <location>
        <position position="389"/>
    </location>
    <ligand>
        <name>Mg(2+)</name>
        <dbReference type="ChEBI" id="CHEBI:18420"/>
    </ligand>
</feature>
<dbReference type="FunCoup" id="S0EV65">
    <property type="interactions" value="332"/>
</dbReference>
<dbReference type="AlphaFoldDB" id="S0EV65"/>
<comment type="pathway">
    <text evidence="6">Metabolic intermediate biosynthesis; acetyl-CoA biosynthesis; acetyl-CoA from acetate: step 1/2.</text>
</comment>
<dbReference type="HAMAP" id="MF_00020">
    <property type="entry name" value="Acetate_kinase"/>
    <property type="match status" value="1"/>
</dbReference>
<dbReference type="NCBIfam" id="TIGR00016">
    <property type="entry name" value="ackA"/>
    <property type="match status" value="1"/>
</dbReference>
<dbReference type="GO" id="GO:0005524">
    <property type="term" value="F:ATP binding"/>
    <property type="evidence" value="ECO:0007669"/>
    <property type="project" value="UniProtKB-KW"/>
</dbReference>
<dbReference type="InterPro" id="IPR023865">
    <property type="entry name" value="Aliphatic_acid_kinase_CS"/>
</dbReference>
<dbReference type="InterPro" id="IPR000890">
    <property type="entry name" value="Aliphatic_acid_kin_short-chain"/>
</dbReference>
<comment type="function">
    <text evidence="6">Catalyzes the formation of acetyl phosphate from acetate and ATP. Can also catalyze the reverse reaction.</text>
</comment>
<keyword evidence="4 6" id="KW-0418">Kinase</keyword>
<evidence type="ECO:0000256" key="4">
    <source>
        <dbReference type="ARBA" id="ARBA00022777"/>
    </source>
</evidence>
<feature type="binding site" evidence="6">
    <location>
        <position position="14"/>
    </location>
    <ligand>
        <name>ATP</name>
        <dbReference type="ChEBI" id="CHEBI:30616"/>
    </ligand>
</feature>
<evidence type="ECO:0000256" key="1">
    <source>
        <dbReference type="ARBA" id="ARBA00008748"/>
    </source>
</evidence>
<evidence type="ECO:0000256" key="7">
    <source>
        <dbReference type="RuleBase" id="RU003835"/>
    </source>
</evidence>
<comment type="cofactor">
    <cofactor evidence="6">
        <name>Mg(2+)</name>
        <dbReference type="ChEBI" id="CHEBI:18420"/>
    </cofactor>
    <cofactor evidence="6">
        <name>Mn(2+)</name>
        <dbReference type="ChEBI" id="CHEBI:29035"/>
    </cofactor>
    <text evidence="6">Mg(2+). Can also accept Mn(2+).</text>
</comment>
<feature type="site" description="Transition state stabilizer" evidence="6">
    <location>
        <position position="246"/>
    </location>
</feature>
<protein>
    <recommendedName>
        <fullName evidence="6">Acetate kinase</fullName>
        <ecNumber evidence="6">2.7.2.1</ecNumber>
    </recommendedName>
    <alternativeName>
        <fullName evidence="6">Acetokinase</fullName>
    </alternativeName>
</protein>
<organism evidence="8 9">
    <name type="scientific">Chthonomonas calidirosea (strain DSM 23976 / ICMP 18418 / T49)</name>
    <dbReference type="NCBI Taxonomy" id="1303518"/>
    <lineage>
        <taxon>Bacteria</taxon>
        <taxon>Bacillati</taxon>
        <taxon>Armatimonadota</taxon>
        <taxon>Chthonomonadia</taxon>
        <taxon>Chthonomonadales</taxon>
        <taxon>Chthonomonadaceae</taxon>
        <taxon>Chthonomonas</taxon>
    </lineage>
</organism>
<dbReference type="Pfam" id="PF00871">
    <property type="entry name" value="Acetate_kinase"/>
    <property type="match status" value="1"/>
</dbReference>
<keyword evidence="9" id="KW-1185">Reference proteome</keyword>
<feature type="binding site" evidence="6">
    <location>
        <position position="7"/>
    </location>
    <ligand>
        <name>Mg(2+)</name>
        <dbReference type="ChEBI" id="CHEBI:18420"/>
    </ligand>
</feature>
<feature type="active site" description="Proton donor/acceptor" evidence="6">
    <location>
        <position position="154"/>
    </location>
</feature>
<dbReference type="GO" id="GO:0006083">
    <property type="term" value="P:acetate metabolic process"/>
    <property type="evidence" value="ECO:0007669"/>
    <property type="project" value="TreeGrafter"/>
</dbReference>
<dbReference type="HOGENOM" id="CLU_020352_0_1_0"/>
<feature type="site" description="Transition state stabilizer" evidence="6">
    <location>
        <position position="185"/>
    </location>
</feature>
<evidence type="ECO:0000313" key="9">
    <source>
        <dbReference type="Proteomes" id="UP000014227"/>
    </source>
</evidence>
<dbReference type="GO" id="GO:0000287">
    <property type="term" value="F:magnesium ion binding"/>
    <property type="evidence" value="ECO:0007669"/>
    <property type="project" value="UniProtKB-UniRule"/>
</dbReference>
<dbReference type="SUPFAM" id="SSF53067">
    <property type="entry name" value="Actin-like ATPase domain"/>
    <property type="match status" value="2"/>
</dbReference>
<keyword evidence="2 6" id="KW-0808">Transferase</keyword>
<dbReference type="RefSeq" id="WP_016483176.1">
    <property type="nucleotide sequence ID" value="NC_021487.1"/>
</dbReference>
<dbReference type="GO" id="GO:0006085">
    <property type="term" value="P:acetyl-CoA biosynthetic process"/>
    <property type="evidence" value="ECO:0007669"/>
    <property type="project" value="UniProtKB-UniRule"/>
</dbReference>
<dbReference type="EC" id="2.7.2.1" evidence="6"/>
<dbReference type="PATRIC" id="fig|1303518.3.peg.1898"/>
<dbReference type="KEGG" id="ccz:CCALI_01837"/>
<dbReference type="eggNOG" id="COG0282">
    <property type="taxonomic scope" value="Bacteria"/>
</dbReference>
<dbReference type="EMBL" id="HF951689">
    <property type="protein sequence ID" value="CCW35649.1"/>
    <property type="molecule type" value="Genomic_DNA"/>
</dbReference>
<evidence type="ECO:0000256" key="2">
    <source>
        <dbReference type="ARBA" id="ARBA00022679"/>
    </source>
</evidence>
<accession>S0EV65</accession>
<reference evidence="9" key="1">
    <citation type="submission" date="2013-03" db="EMBL/GenBank/DDBJ databases">
        <title>Genome sequence of Chthonomonas calidirosea, the first sequenced genome from the Armatimonadetes phylum (formally candidate division OP10).</title>
        <authorList>
            <person name="Lee K.C.Y."/>
            <person name="Morgan X.C."/>
            <person name="Dunfield P.F."/>
            <person name="Tamas I."/>
            <person name="Houghton K.M."/>
            <person name="Vyssotski M."/>
            <person name="Ryan J.L.J."/>
            <person name="Lagutin K."/>
            <person name="McDonald I.R."/>
            <person name="Stott M.B."/>
        </authorList>
    </citation>
    <scope>NUCLEOTIDE SEQUENCE [LARGE SCALE GENOMIC DNA]</scope>
    <source>
        <strain evidence="9">DSM 23976 / ICMP 18418 / T49</strain>
    </source>
</reference>
<feature type="binding site" evidence="6">
    <location>
        <position position="97"/>
    </location>
    <ligand>
        <name>substrate</name>
    </ligand>
</feature>
<proteinExistence type="inferred from homology"/>
<dbReference type="InParanoid" id="S0EV65"/>
<dbReference type="InterPro" id="IPR043129">
    <property type="entry name" value="ATPase_NBD"/>
</dbReference>
<keyword evidence="6" id="KW-0479">Metal-binding</keyword>
<comment type="subunit">
    <text evidence="6">Homodimer.</text>
</comment>
<name>S0EV65_CHTCT</name>
<dbReference type="UniPathway" id="UPA00340">
    <property type="reaction ID" value="UER00458"/>
</dbReference>
<evidence type="ECO:0000256" key="6">
    <source>
        <dbReference type="HAMAP-Rule" id="MF_00020"/>
    </source>
</evidence>
<dbReference type="GO" id="GO:0005737">
    <property type="term" value="C:cytoplasm"/>
    <property type="evidence" value="ECO:0007669"/>
    <property type="project" value="UniProtKB-SubCell"/>
</dbReference>
<gene>
    <name evidence="6" type="primary">ackA</name>
    <name evidence="8" type="ORF">CCALI_01837</name>
</gene>
<dbReference type="PANTHER" id="PTHR21060">
    <property type="entry name" value="ACETATE KINASE"/>
    <property type="match status" value="1"/>
</dbReference>
<evidence type="ECO:0000256" key="3">
    <source>
        <dbReference type="ARBA" id="ARBA00022741"/>
    </source>
</evidence>